<dbReference type="PANTHER" id="PTHR43818:SF11">
    <property type="entry name" value="BCDNA.GH03377"/>
    <property type="match status" value="1"/>
</dbReference>
<keyword evidence="1" id="KW-0560">Oxidoreductase</keyword>
<comment type="caution">
    <text evidence="3">The sequence shown here is derived from an EMBL/GenBank/DDBJ whole genome shotgun (WGS) entry which is preliminary data.</text>
</comment>
<reference evidence="4" key="1">
    <citation type="journal article" date="2015" name="PLoS Genet.">
        <title>Genome Sequence and Transcriptome Analyses of Chrysochromulina tobin: Metabolic Tools for Enhanced Algal Fitness in the Prominent Order Prymnesiales (Haptophyceae).</title>
        <authorList>
            <person name="Hovde B.T."/>
            <person name="Deodato C.R."/>
            <person name="Hunsperger H.M."/>
            <person name="Ryken S.A."/>
            <person name="Yost W."/>
            <person name="Jha R.K."/>
            <person name="Patterson J."/>
            <person name="Monnat R.J. Jr."/>
            <person name="Barlow S.B."/>
            <person name="Starkenburg S.R."/>
            <person name="Cattolico R.A."/>
        </authorList>
    </citation>
    <scope>NUCLEOTIDE SEQUENCE</scope>
    <source>
        <strain evidence="4">CCMP291</strain>
    </source>
</reference>
<organism evidence="3 4">
    <name type="scientific">Chrysochromulina tobinii</name>
    <dbReference type="NCBI Taxonomy" id="1460289"/>
    <lineage>
        <taxon>Eukaryota</taxon>
        <taxon>Haptista</taxon>
        <taxon>Haptophyta</taxon>
        <taxon>Prymnesiophyceae</taxon>
        <taxon>Prymnesiales</taxon>
        <taxon>Chrysochromulinaceae</taxon>
        <taxon>Chrysochromulina</taxon>
    </lineage>
</organism>
<sequence length="368" mass="38603">MPSEVLRVVVVGAGSIGREFALRHFGPHTRTAVAAVVDCDGDAAARLAVDVGSVAAGAAVKGGGYRETASDTRGTPVPHASSLTDAILSLCDAVYIGTTPASHLKLVRAALSSGKHVLLEKPLAATPADADAIVEAASAAAARGVHTHMNIGMRFNAALHEMRRIGVETAGLGPLRSCTLGLHFARWPREWQTAAWCAGRAEGGPLREVGTHFLFALHELFGHGCVRRVRARLAYDGTTEDAAETAADGLLELSNGLTVELRVTTDGSVSGAAEDLYDLVITGADSALALESFTALRRLGRRKKTIVREGPYGRAECVHAFVAAAEAQEASPWKPVTPVEGRNAQRVLDALLGSSGEWVDVSYTCELT</sequence>
<dbReference type="PANTHER" id="PTHR43818">
    <property type="entry name" value="BCDNA.GH03377"/>
    <property type="match status" value="1"/>
</dbReference>
<dbReference type="OrthoDB" id="2129491at2759"/>
<dbReference type="SUPFAM" id="SSF51735">
    <property type="entry name" value="NAD(P)-binding Rossmann-fold domains"/>
    <property type="match status" value="1"/>
</dbReference>
<dbReference type="InterPro" id="IPR036291">
    <property type="entry name" value="NAD(P)-bd_dom_sf"/>
</dbReference>
<dbReference type="EMBL" id="JWZX01002838">
    <property type="protein sequence ID" value="KOO26537.1"/>
    <property type="molecule type" value="Genomic_DNA"/>
</dbReference>
<accession>A0A0M0JJP2</accession>
<dbReference type="InterPro" id="IPR050463">
    <property type="entry name" value="Gfo/Idh/MocA_oxidrdct_glycsds"/>
</dbReference>
<dbReference type="Proteomes" id="UP000037460">
    <property type="component" value="Unassembled WGS sequence"/>
</dbReference>
<dbReference type="SUPFAM" id="SSF55347">
    <property type="entry name" value="Glyceraldehyde-3-phosphate dehydrogenase-like, C-terminal domain"/>
    <property type="match status" value="1"/>
</dbReference>
<proteinExistence type="predicted"/>
<feature type="domain" description="Gfo/Idh/MocA-like oxidoreductase N-terminal" evidence="2">
    <location>
        <begin position="6"/>
        <end position="140"/>
    </location>
</feature>
<name>A0A0M0JJP2_9EUKA</name>
<protein>
    <submittedName>
        <fullName evidence="3">Oxidoreductase domain-containing protein</fullName>
    </submittedName>
</protein>
<evidence type="ECO:0000313" key="3">
    <source>
        <dbReference type="EMBL" id="KOO26537.1"/>
    </source>
</evidence>
<evidence type="ECO:0000313" key="4">
    <source>
        <dbReference type="Proteomes" id="UP000037460"/>
    </source>
</evidence>
<dbReference type="Pfam" id="PF01408">
    <property type="entry name" value="GFO_IDH_MocA"/>
    <property type="match status" value="1"/>
</dbReference>
<dbReference type="GO" id="GO:0016491">
    <property type="term" value="F:oxidoreductase activity"/>
    <property type="evidence" value="ECO:0007669"/>
    <property type="project" value="UniProtKB-KW"/>
</dbReference>
<gene>
    <name evidence="3" type="ORF">Ctob_011220</name>
</gene>
<keyword evidence="4" id="KW-1185">Reference proteome</keyword>
<dbReference type="InterPro" id="IPR000683">
    <property type="entry name" value="Gfo/Idh/MocA-like_OxRdtase_N"/>
</dbReference>
<dbReference type="AlphaFoldDB" id="A0A0M0JJP2"/>
<evidence type="ECO:0000259" key="2">
    <source>
        <dbReference type="Pfam" id="PF01408"/>
    </source>
</evidence>
<dbReference type="GO" id="GO:0000166">
    <property type="term" value="F:nucleotide binding"/>
    <property type="evidence" value="ECO:0007669"/>
    <property type="project" value="InterPro"/>
</dbReference>
<dbReference type="Gene3D" id="3.40.50.720">
    <property type="entry name" value="NAD(P)-binding Rossmann-like Domain"/>
    <property type="match status" value="1"/>
</dbReference>
<evidence type="ECO:0000256" key="1">
    <source>
        <dbReference type="ARBA" id="ARBA00023002"/>
    </source>
</evidence>
<dbReference type="Gene3D" id="3.30.360.10">
    <property type="entry name" value="Dihydrodipicolinate Reductase, domain 2"/>
    <property type="match status" value="1"/>
</dbReference>